<dbReference type="EMBL" id="CAJVQC010156440">
    <property type="protein sequence ID" value="CAG8847534.1"/>
    <property type="molecule type" value="Genomic_DNA"/>
</dbReference>
<proteinExistence type="predicted"/>
<protein>
    <submittedName>
        <fullName evidence="1">19449_t:CDS:1</fullName>
    </submittedName>
</protein>
<accession>A0ACA9STK5</accession>
<feature type="non-terminal residue" evidence="1">
    <location>
        <position position="161"/>
    </location>
</feature>
<evidence type="ECO:0000313" key="1">
    <source>
        <dbReference type="EMBL" id="CAG8847534.1"/>
    </source>
</evidence>
<feature type="non-terminal residue" evidence="1">
    <location>
        <position position="1"/>
    </location>
</feature>
<gene>
    <name evidence="1" type="ORF">RPERSI_LOCUS34680</name>
</gene>
<dbReference type="Proteomes" id="UP000789920">
    <property type="component" value="Unassembled WGS sequence"/>
</dbReference>
<evidence type="ECO:0000313" key="2">
    <source>
        <dbReference type="Proteomes" id="UP000789920"/>
    </source>
</evidence>
<keyword evidence="2" id="KW-1185">Reference proteome</keyword>
<name>A0ACA9STK5_9GLOM</name>
<organism evidence="1 2">
    <name type="scientific">Racocetra persica</name>
    <dbReference type="NCBI Taxonomy" id="160502"/>
    <lineage>
        <taxon>Eukaryota</taxon>
        <taxon>Fungi</taxon>
        <taxon>Fungi incertae sedis</taxon>
        <taxon>Mucoromycota</taxon>
        <taxon>Glomeromycotina</taxon>
        <taxon>Glomeromycetes</taxon>
        <taxon>Diversisporales</taxon>
        <taxon>Gigasporaceae</taxon>
        <taxon>Racocetra</taxon>
    </lineage>
</organism>
<comment type="caution">
    <text evidence="1">The sequence shown here is derived from an EMBL/GenBank/DDBJ whole genome shotgun (WGS) entry which is preliminary data.</text>
</comment>
<sequence length="161" mass="18391">FCLLIYRYGKLVAADEAAFPTWNDTAEITETYLYQFYQNNLPPTVLYTAKKMPEIKLLGEELGFICKSPQRGRKKEQVNKRQVLTEIGNFLSIQPLNYIECLDISNLYKQDIVAGFLAFINGEKNLAQSKLYKLENEANKNSELAEPPTEATSDLTRIKKA</sequence>
<reference evidence="1" key="1">
    <citation type="submission" date="2021-06" db="EMBL/GenBank/DDBJ databases">
        <authorList>
            <person name="Kallberg Y."/>
            <person name="Tangrot J."/>
            <person name="Rosling A."/>
        </authorList>
    </citation>
    <scope>NUCLEOTIDE SEQUENCE</scope>
    <source>
        <strain evidence="1">MA461A</strain>
    </source>
</reference>